<evidence type="ECO:0000256" key="4">
    <source>
        <dbReference type="ARBA" id="ARBA00022982"/>
    </source>
</evidence>
<evidence type="ECO:0000256" key="3">
    <source>
        <dbReference type="ARBA" id="ARBA00022723"/>
    </source>
</evidence>
<keyword evidence="1" id="KW-0813">Transport</keyword>
<comment type="caution">
    <text evidence="10">The sequence shown here is derived from an EMBL/GenBank/DDBJ whole genome shotgun (WGS) entry which is preliminary data.</text>
</comment>
<dbReference type="InterPro" id="IPR012218">
    <property type="entry name" value="Cyt_c_BACSU-c550-type"/>
</dbReference>
<feature type="binding site" description="covalent" evidence="6">
    <location>
        <position position="64"/>
    </location>
    <ligand>
        <name>heme c</name>
        <dbReference type="ChEBI" id="CHEBI:61717"/>
    </ligand>
</feature>
<name>W4QF05_9BACI</name>
<feature type="binding site" description="covalent" evidence="6">
    <location>
        <position position="61"/>
    </location>
    <ligand>
        <name>heme c</name>
        <dbReference type="ChEBI" id="CHEBI:61717"/>
    </ligand>
</feature>
<keyword evidence="3 7" id="KW-0479">Metal-binding</keyword>
<feature type="domain" description="Cytochrome c" evidence="9">
    <location>
        <begin position="48"/>
        <end position="122"/>
    </location>
</feature>
<dbReference type="EMBL" id="BAUU01000013">
    <property type="protein sequence ID" value="GAE30690.1"/>
    <property type="molecule type" value="Genomic_DNA"/>
</dbReference>
<accession>W4QF05</accession>
<evidence type="ECO:0000256" key="8">
    <source>
        <dbReference type="SAM" id="Phobius"/>
    </source>
</evidence>
<comment type="PTM">
    <text evidence="6">Binds 1 heme c group covalently per subunit.</text>
</comment>
<dbReference type="InterPro" id="IPR009056">
    <property type="entry name" value="Cyt_c-like_dom"/>
</dbReference>
<evidence type="ECO:0000256" key="1">
    <source>
        <dbReference type="ARBA" id="ARBA00022448"/>
    </source>
</evidence>
<dbReference type="Pfam" id="PF13442">
    <property type="entry name" value="Cytochrome_CBB3"/>
    <property type="match status" value="1"/>
</dbReference>
<dbReference type="GO" id="GO:0020037">
    <property type="term" value="F:heme binding"/>
    <property type="evidence" value="ECO:0007669"/>
    <property type="project" value="InterPro"/>
</dbReference>
<dbReference type="Proteomes" id="UP000018895">
    <property type="component" value="Unassembled WGS sequence"/>
</dbReference>
<dbReference type="GO" id="GO:0016020">
    <property type="term" value="C:membrane"/>
    <property type="evidence" value="ECO:0007669"/>
    <property type="project" value="InterPro"/>
</dbReference>
<evidence type="ECO:0000256" key="5">
    <source>
        <dbReference type="ARBA" id="ARBA00023004"/>
    </source>
</evidence>
<dbReference type="AlphaFoldDB" id="W4QF05"/>
<dbReference type="PROSITE" id="PS51007">
    <property type="entry name" value="CYTC"/>
    <property type="match status" value="1"/>
</dbReference>
<keyword evidence="2 6" id="KW-0349">Heme</keyword>
<reference evidence="10" key="1">
    <citation type="journal article" date="2014" name="Genome Announc.">
        <title>Draft Genome Sequences of Three Alkaliphilic Bacillus Strains, Bacillus wakoensis JCM 9140T, Bacillus akibai JCM 9157T, and Bacillus hemicellulosilyticus JCM 9152T.</title>
        <authorList>
            <person name="Yuki M."/>
            <person name="Oshima K."/>
            <person name="Suda W."/>
            <person name="Oshida Y."/>
            <person name="Kitamura K."/>
            <person name="Iida T."/>
            <person name="Hattori M."/>
            <person name="Ohkuma M."/>
        </authorList>
    </citation>
    <scope>NUCLEOTIDE SEQUENCE [LARGE SCALE GENOMIC DNA]</scope>
    <source>
        <strain evidence="10">JCM 9152</strain>
    </source>
</reference>
<evidence type="ECO:0000259" key="9">
    <source>
        <dbReference type="PROSITE" id="PS51007"/>
    </source>
</evidence>
<dbReference type="STRING" id="1236971.JCM9152_2106"/>
<keyword evidence="8" id="KW-0812">Transmembrane</keyword>
<keyword evidence="8" id="KW-1133">Transmembrane helix</keyword>
<keyword evidence="8" id="KW-0472">Membrane</keyword>
<dbReference type="InterPro" id="IPR036909">
    <property type="entry name" value="Cyt_c-like_dom_sf"/>
</dbReference>
<evidence type="ECO:0000256" key="7">
    <source>
        <dbReference type="PIRSR" id="PIRSR000025-2"/>
    </source>
</evidence>
<evidence type="ECO:0000256" key="6">
    <source>
        <dbReference type="PIRSR" id="PIRSR000025-1"/>
    </source>
</evidence>
<evidence type="ECO:0000256" key="2">
    <source>
        <dbReference type="ARBA" id="ARBA00022617"/>
    </source>
</evidence>
<dbReference type="GO" id="GO:0009055">
    <property type="term" value="F:electron transfer activity"/>
    <property type="evidence" value="ECO:0007669"/>
    <property type="project" value="InterPro"/>
</dbReference>
<dbReference type="Gene3D" id="1.10.760.10">
    <property type="entry name" value="Cytochrome c-like domain"/>
    <property type="match status" value="1"/>
</dbReference>
<gene>
    <name evidence="10" type="ORF">JCM9152_2106</name>
</gene>
<feature type="binding site" description="axial binding residue" evidence="7">
    <location>
        <position position="100"/>
    </location>
    <ligand>
        <name>heme c</name>
        <dbReference type="ChEBI" id="CHEBI:61717"/>
    </ligand>
    <ligandPart>
        <name>Fe</name>
        <dbReference type="ChEBI" id="CHEBI:18248"/>
    </ligandPart>
</feature>
<dbReference type="PIRSF" id="PIRSF000025">
    <property type="entry name" value="Cytc_Bsub_c550"/>
    <property type="match status" value="1"/>
</dbReference>
<dbReference type="GO" id="GO:0005506">
    <property type="term" value="F:iron ion binding"/>
    <property type="evidence" value="ECO:0007669"/>
    <property type="project" value="InterPro"/>
</dbReference>
<organism evidence="10 11">
    <name type="scientific">Halalkalibacter hemicellulosilyticusJCM 9152</name>
    <dbReference type="NCBI Taxonomy" id="1236971"/>
    <lineage>
        <taxon>Bacteria</taxon>
        <taxon>Bacillati</taxon>
        <taxon>Bacillota</taxon>
        <taxon>Bacilli</taxon>
        <taxon>Bacillales</taxon>
        <taxon>Bacillaceae</taxon>
        <taxon>Halalkalibacter</taxon>
    </lineage>
</organism>
<dbReference type="PANTHER" id="PTHR37823:SF4">
    <property type="entry name" value="MENAQUINOL-CYTOCHROME C REDUCTASE CYTOCHROME B_C SUBUNIT"/>
    <property type="match status" value="1"/>
</dbReference>
<dbReference type="PANTHER" id="PTHR37823">
    <property type="entry name" value="CYTOCHROME C-553-LIKE"/>
    <property type="match status" value="1"/>
</dbReference>
<feature type="transmembrane region" description="Helical" evidence="8">
    <location>
        <begin position="6"/>
        <end position="27"/>
    </location>
</feature>
<feature type="binding site" description="axial binding residue" evidence="7">
    <location>
        <position position="65"/>
    </location>
    <ligand>
        <name>heme c</name>
        <dbReference type="ChEBI" id="CHEBI:61717"/>
    </ligand>
    <ligandPart>
        <name>Fe</name>
        <dbReference type="ChEBI" id="CHEBI:18248"/>
    </ligandPart>
</feature>
<evidence type="ECO:0000313" key="10">
    <source>
        <dbReference type="EMBL" id="GAE30690.1"/>
    </source>
</evidence>
<protein>
    <submittedName>
        <fullName evidence="10">Cytochrome c551</fullName>
    </submittedName>
</protein>
<sequence>MKGKPLLPFAVTAIVGILLMVALSFWAMDQRAQMDSDEEAEEEIVIDDPIVAGEELYSRSCISCHGGDLSGTSGPALNALEGHLTAEEIVNIIHTGPGTMPAFDNLSDLEADAIAQYLLSESE</sequence>
<proteinExistence type="predicted"/>
<evidence type="ECO:0000313" key="11">
    <source>
        <dbReference type="Proteomes" id="UP000018895"/>
    </source>
</evidence>
<dbReference type="OrthoDB" id="7933886at2"/>
<dbReference type="InterPro" id="IPR051811">
    <property type="entry name" value="Cytochrome_c550/c551-like"/>
</dbReference>
<dbReference type="SUPFAM" id="SSF46626">
    <property type="entry name" value="Cytochrome c"/>
    <property type="match status" value="1"/>
</dbReference>
<keyword evidence="11" id="KW-1185">Reference proteome</keyword>
<keyword evidence="5 7" id="KW-0408">Iron</keyword>
<keyword evidence="4" id="KW-0249">Electron transport</keyword>